<name>A0A4Z0AXH6_9PSED</name>
<dbReference type="Gene3D" id="3.30.70.100">
    <property type="match status" value="2"/>
</dbReference>
<evidence type="ECO:0000313" key="2">
    <source>
        <dbReference type="EMBL" id="TFY91171.1"/>
    </source>
</evidence>
<feature type="domain" description="EthD" evidence="1">
    <location>
        <begin position="1"/>
        <end position="93"/>
    </location>
</feature>
<protein>
    <recommendedName>
        <fullName evidence="1">EthD domain-containing protein</fullName>
    </recommendedName>
</protein>
<dbReference type="Proteomes" id="UP000297391">
    <property type="component" value="Unassembled WGS sequence"/>
</dbReference>
<evidence type="ECO:0000259" key="1">
    <source>
        <dbReference type="Pfam" id="PF07110"/>
    </source>
</evidence>
<dbReference type="AlphaFoldDB" id="A0A4Z0AXH6"/>
<dbReference type="SUPFAM" id="SSF54909">
    <property type="entry name" value="Dimeric alpha+beta barrel"/>
    <property type="match status" value="2"/>
</dbReference>
<proteinExistence type="predicted"/>
<evidence type="ECO:0000313" key="3">
    <source>
        <dbReference type="Proteomes" id="UP000297391"/>
    </source>
</evidence>
<reference evidence="2 3" key="1">
    <citation type="journal article" date="2019" name="Syst. Appl. Microbiol.">
        <title>New species of pathogenic Pseudomonas isolated from citrus in Tunisia: Proposal of Pseudomonas kairouanensis sp. nov. and Pseudomonas nabeulensis sp. nov.</title>
        <authorList>
            <person name="Oueslati M."/>
            <person name="Mulet M."/>
            <person name="Gomila M."/>
            <person name="Berge O."/>
            <person name="Hajlaoui M.R."/>
            <person name="Lalucat J."/>
            <person name="Sadfi-Zouaoui N."/>
            <person name="Garcia-Valdes E."/>
        </authorList>
    </citation>
    <scope>NUCLEOTIDE SEQUENCE [LARGE SCALE GENOMIC DNA]</scope>
    <source>
        <strain evidence="2 3">KC12</strain>
    </source>
</reference>
<dbReference type="Pfam" id="PF07110">
    <property type="entry name" value="EthD"/>
    <property type="match status" value="1"/>
</dbReference>
<accession>A0A4Z0AXH6</accession>
<sequence>MSRAQFFNHLSNVHAPLVQSIPGINQYVRKYVQNHTRLKEDLAPINTVYPHLETRDSVIELWFDSNEMFLNLMSAPSYAEIVRPDEARFNDLSKLIILAAHEENKYYNISIAATNEPAKIKTFDFVKRKEGISPEEFLIGLKNYEKALIASRAYEENVTAHVWNSALPTASNPFGTASDYDGVIETWFQSYEALETFQQKHSALEHIFGLELEFADKINSFSVVAEEMPIYDDSQK</sequence>
<dbReference type="EMBL" id="QUZU01000005">
    <property type="protein sequence ID" value="TFY91171.1"/>
    <property type="molecule type" value="Genomic_DNA"/>
</dbReference>
<comment type="caution">
    <text evidence="2">The sequence shown here is derived from an EMBL/GenBank/DDBJ whole genome shotgun (WGS) entry which is preliminary data.</text>
</comment>
<dbReference type="GO" id="GO:0016491">
    <property type="term" value="F:oxidoreductase activity"/>
    <property type="evidence" value="ECO:0007669"/>
    <property type="project" value="InterPro"/>
</dbReference>
<keyword evidence="3" id="KW-1185">Reference proteome</keyword>
<dbReference type="InterPro" id="IPR011008">
    <property type="entry name" value="Dimeric_a/b-barrel"/>
</dbReference>
<organism evidence="2 3">
    <name type="scientific">Pseudomonas kairouanensis</name>
    <dbReference type="NCBI Taxonomy" id="2293832"/>
    <lineage>
        <taxon>Bacteria</taxon>
        <taxon>Pseudomonadati</taxon>
        <taxon>Pseudomonadota</taxon>
        <taxon>Gammaproteobacteria</taxon>
        <taxon>Pseudomonadales</taxon>
        <taxon>Pseudomonadaceae</taxon>
        <taxon>Pseudomonas</taxon>
    </lineage>
</organism>
<gene>
    <name evidence="2" type="ORF">DYL59_06735</name>
</gene>
<dbReference type="InterPro" id="IPR009799">
    <property type="entry name" value="EthD_dom"/>
</dbReference>